<evidence type="ECO:0000313" key="14">
    <source>
        <dbReference type="EMBL" id="CAF4161382.1"/>
    </source>
</evidence>
<evidence type="ECO:0000313" key="16">
    <source>
        <dbReference type="EMBL" id="CAF4318132.1"/>
    </source>
</evidence>
<evidence type="ECO:0000313" key="20">
    <source>
        <dbReference type="Proteomes" id="UP000663873"/>
    </source>
</evidence>
<dbReference type="EMBL" id="CAJNYT010000852">
    <property type="protein sequence ID" value="CAF3377528.1"/>
    <property type="molecule type" value="Genomic_DNA"/>
</dbReference>
<dbReference type="Proteomes" id="UP000663825">
    <property type="component" value="Unassembled WGS sequence"/>
</dbReference>
<dbReference type="EMBL" id="CAJOBQ010000286">
    <property type="protein sequence ID" value="CAF4318132.1"/>
    <property type="molecule type" value="Genomic_DNA"/>
</dbReference>
<evidence type="ECO:0000256" key="7">
    <source>
        <dbReference type="ARBA" id="ARBA00023136"/>
    </source>
</evidence>
<feature type="transmembrane region" description="Helical" evidence="8">
    <location>
        <begin position="84"/>
        <end position="102"/>
    </location>
</feature>
<keyword evidence="7 8" id="KW-0472">Membrane</keyword>
<evidence type="ECO:0000313" key="12">
    <source>
        <dbReference type="EMBL" id="CAF3502114.1"/>
    </source>
</evidence>
<dbReference type="InterPro" id="IPR046401">
    <property type="entry name" value="FITM1/2"/>
</dbReference>
<dbReference type="PANTHER" id="PTHR23129:SF0">
    <property type="entry name" value="ACYL-COENZYME A DIPHOSPHATASE FITM2"/>
    <property type="match status" value="1"/>
</dbReference>
<dbReference type="PANTHER" id="PTHR23129">
    <property type="entry name" value="ACYL-COENZYME A DIPHOSPHATASE FITM2"/>
    <property type="match status" value="1"/>
</dbReference>
<gene>
    <name evidence="12" type="ORF">FME351_LOCUS16849</name>
    <name evidence="11" type="ORF">GRG538_LOCUS7884</name>
    <name evidence="14" type="ORF">HFQ381_LOCUS4991</name>
    <name evidence="10" type="ORF">KIK155_LOCUS5815</name>
    <name evidence="13" type="ORF">LUA448_LOCUS31629</name>
    <name evidence="17" type="ORF">QYT958_LOCUS938</name>
    <name evidence="9" type="ORF">TIS948_LOCUS14153</name>
    <name evidence="18" type="ORF">TOA249_LOCUS23299</name>
    <name evidence="16" type="ORF">TSG867_LOCUS7365</name>
    <name evidence="15" type="ORF">UJA718_LOCUS4224</name>
</gene>
<dbReference type="EMBL" id="CAJNYD010004702">
    <property type="protein sequence ID" value="CAF3625070.1"/>
    <property type="molecule type" value="Genomic_DNA"/>
</dbReference>
<evidence type="ECO:0000256" key="4">
    <source>
        <dbReference type="ARBA" id="ARBA00022824"/>
    </source>
</evidence>
<dbReference type="OrthoDB" id="5579088at2759"/>
<evidence type="ECO:0000313" key="13">
    <source>
        <dbReference type="EMBL" id="CAF3625070.1"/>
    </source>
</evidence>
<dbReference type="AlphaFoldDB" id="A0A820J1A8"/>
<comment type="caution">
    <text evidence="16">The sequence shown here is derived from an EMBL/GenBank/DDBJ whole genome shotgun (WGS) entry which is preliminary data.</text>
</comment>
<dbReference type="EMBL" id="CAJOBP010000336">
    <property type="protein sequence ID" value="CAF4163579.1"/>
    <property type="molecule type" value="Genomic_DNA"/>
</dbReference>
<keyword evidence="4" id="KW-0256">Endoplasmic reticulum</keyword>
<evidence type="ECO:0000313" key="19">
    <source>
        <dbReference type="Proteomes" id="UP000663862"/>
    </source>
</evidence>
<keyword evidence="2 8" id="KW-0812">Transmembrane</keyword>
<sequence length="299" mass="34845">MPNRQSHTNNAKPSDVSSSSSTLLCEIYNTIRPPVDYFSRCIIFGPVIFKIILAFIIIIVGSILKTLGVQPSSYFSSKNNIFNVYFVKFGWGWMLSLLMLFVPLTLITLKKNFNYYEIITRHLVRLLIATVVWYIITNLFVYIESYTGICNHNKMKRVSRRACKKADHEWEEGFDLSGHIFLLLYSILIMNEEIRLYDKRTEKVDEAKKVEQNVGDTLSNIANQYSTLFDIIIRVLYVLIAALTILWEFMLLSTALYFHKTPDKFMAGVIAVFFWFITYRVWYTSNRSSSILRPLSPRN</sequence>
<dbReference type="Proteomes" id="UP000663851">
    <property type="component" value="Unassembled WGS sequence"/>
</dbReference>
<dbReference type="Proteomes" id="UP000663865">
    <property type="component" value="Unassembled WGS sequence"/>
</dbReference>
<evidence type="ECO:0000256" key="8">
    <source>
        <dbReference type="SAM" id="Phobius"/>
    </source>
</evidence>
<feature type="transmembrane region" description="Helical" evidence="8">
    <location>
        <begin position="41"/>
        <end position="64"/>
    </location>
</feature>
<dbReference type="Proteomes" id="UP000663838">
    <property type="component" value="Unassembled WGS sequence"/>
</dbReference>
<evidence type="ECO:0000313" key="9">
    <source>
        <dbReference type="EMBL" id="CAF3231899.1"/>
    </source>
</evidence>
<evidence type="ECO:0000256" key="1">
    <source>
        <dbReference type="ARBA" id="ARBA00004477"/>
    </source>
</evidence>
<accession>A0A820J1A8</accession>
<evidence type="ECO:0000313" key="17">
    <source>
        <dbReference type="EMBL" id="CAF4454973.1"/>
    </source>
</evidence>
<name>A0A820J1A8_9BILA</name>
<evidence type="ECO:0000256" key="3">
    <source>
        <dbReference type="ARBA" id="ARBA00022801"/>
    </source>
</evidence>
<evidence type="ECO:0000313" key="15">
    <source>
        <dbReference type="EMBL" id="CAF4163579.1"/>
    </source>
</evidence>
<dbReference type="GO" id="GO:0008654">
    <property type="term" value="P:phospholipid biosynthetic process"/>
    <property type="evidence" value="ECO:0007669"/>
    <property type="project" value="TreeGrafter"/>
</dbReference>
<keyword evidence="3" id="KW-0378">Hydrolase</keyword>
<dbReference type="Proteomes" id="UP000663869">
    <property type="component" value="Unassembled WGS sequence"/>
</dbReference>
<dbReference type="EMBL" id="CAJNXB010002292">
    <property type="protein sequence ID" value="CAF3231899.1"/>
    <property type="molecule type" value="Genomic_DNA"/>
</dbReference>
<dbReference type="EMBL" id="CAJNYV010000689">
    <property type="protein sequence ID" value="CAF3375683.1"/>
    <property type="molecule type" value="Genomic_DNA"/>
</dbReference>
<keyword evidence="5 8" id="KW-1133">Transmembrane helix</keyword>
<dbReference type="Proteomes" id="UP000663848">
    <property type="component" value="Unassembled WGS sequence"/>
</dbReference>
<keyword evidence="20" id="KW-1185">Reference proteome</keyword>
<keyword evidence="6" id="KW-0443">Lipid metabolism</keyword>
<feature type="transmembrane region" description="Helical" evidence="8">
    <location>
        <begin position="235"/>
        <end position="259"/>
    </location>
</feature>
<evidence type="ECO:0000313" key="10">
    <source>
        <dbReference type="EMBL" id="CAF3375683.1"/>
    </source>
</evidence>
<dbReference type="EMBL" id="CAJOBR010000047">
    <property type="protein sequence ID" value="CAF4454973.1"/>
    <property type="molecule type" value="Genomic_DNA"/>
</dbReference>
<evidence type="ECO:0000256" key="6">
    <source>
        <dbReference type="ARBA" id="ARBA00023098"/>
    </source>
</evidence>
<evidence type="ECO:0000313" key="18">
    <source>
        <dbReference type="EMBL" id="CAF4800056.1"/>
    </source>
</evidence>
<dbReference type="EMBL" id="CAJOBO010000203">
    <property type="protein sequence ID" value="CAF4161382.1"/>
    <property type="molecule type" value="Genomic_DNA"/>
</dbReference>
<dbReference type="EMBL" id="CAJNYU010002055">
    <property type="protein sequence ID" value="CAF3502114.1"/>
    <property type="molecule type" value="Genomic_DNA"/>
</dbReference>
<dbReference type="Proteomes" id="UP000663872">
    <property type="component" value="Unassembled WGS sequence"/>
</dbReference>
<feature type="transmembrane region" description="Helical" evidence="8">
    <location>
        <begin position="265"/>
        <end position="283"/>
    </location>
</feature>
<feature type="transmembrane region" description="Helical" evidence="8">
    <location>
        <begin position="123"/>
        <end position="143"/>
    </location>
</feature>
<dbReference type="InterPro" id="IPR019388">
    <property type="entry name" value="FIT"/>
</dbReference>
<evidence type="ECO:0000313" key="11">
    <source>
        <dbReference type="EMBL" id="CAF3377528.1"/>
    </source>
</evidence>
<dbReference type="Proteomes" id="UP000663873">
    <property type="component" value="Unassembled WGS sequence"/>
</dbReference>
<comment type="subcellular location">
    <subcellularLocation>
        <location evidence="1">Endoplasmic reticulum membrane</location>
        <topology evidence="1">Multi-pass membrane protein</topology>
    </subcellularLocation>
</comment>
<evidence type="ECO:0000256" key="5">
    <source>
        <dbReference type="ARBA" id="ARBA00022989"/>
    </source>
</evidence>
<dbReference type="EMBL" id="CAJOBS010002219">
    <property type="protein sequence ID" value="CAF4800056.1"/>
    <property type="molecule type" value="Genomic_DNA"/>
</dbReference>
<dbReference type="HAMAP" id="MF_03230">
    <property type="entry name" value="FITM2"/>
    <property type="match status" value="1"/>
</dbReference>
<evidence type="ECO:0008006" key="21">
    <source>
        <dbReference type="Google" id="ProtNLM"/>
    </source>
</evidence>
<proteinExistence type="inferred from homology"/>
<dbReference type="GO" id="GO:0005789">
    <property type="term" value="C:endoplasmic reticulum membrane"/>
    <property type="evidence" value="ECO:0007669"/>
    <property type="project" value="UniProtKB-SubCell"/>
</dbReference>
<dbReference type="GO" id="GO:0010945">
    <property type="term" value="F:coenzyme A diphosphatase activity"/>
    <property type="evidence" value="ECO:0007669"/>
    <property type="project" value="InterPro"/>
</dbReference>
<reference evidence="16" key="1">
    <citation type="submission" date="2021-02" db="EMBL/GenBank/DDBJ databases">
        <authorList>
            <person name="Nowell W R."/>
        </authorList>
    </citation>
    <scope>NUCLEOTIDE SEQUENCE</scope>
</reference>
<evidence type="ECO:0000256" key="2">
    <source>
        <dbReference type="ARBA" id="ARBA00022692"/>
    </source>
</evidence>
<dbReference type="Pfam" id="PF10261">
    <property type="entry name" value="FIT"/>
    <property type="match status" value="1"/>
</dbReference>
<dbReference type="GO" id="GO:0019915">
    <property type="term" value="P:lipid storage"/>
    <property type="evidence" value="ECO:0007669"/>
    <property type="project" value="InterPro"/>
</dbReference>
<dbReference type="Proteomes" id="UP000663833">
    <property type="component" value="Unassembled WGS sequence"/>
</dbReference>
<dbReference type="GO" id="GO:0034389">
    <property type="term" value="P:lipid droplet organization"/>
    <property type="evidence" value="ECO:0007669"/>
    <property type="project" value="InterPro"/>
</dbReference>
<organism evidence="16 19">
    <name type="scientific">Rotaria socialis</name>
    <dbReference type="NCBI Taxonomy" id="392032"/>
    <lineage>
        <taxon>Eukaryota</taxon>
        <taxon>Metazoa</taxon>
        <taxon>Spiralia</taxon>
        <taxon>Gnathifera</taxon>
        <taxon>Rotifera</taxon>
        <taxon>Eurotatoria</taxon>
        <taxon>Bdelloidea</taxon>
        <taxon>Philodinida</taxon>
        <taxon>Philodinidae</taxon>
        <taxon>Rotaria</taxon>
    </lineage>
</organism>
<dbReference type="Proteomes" id="UP000663862">
    <property type="component" value="Unassembled WGS sequence"/>
</dbReference>
<protein>
    <recommendedName>
        <fullName evidence="21">FIT family protein</fullName>
    </recommendedName>
</protein>